<name>A0A2M4B5K9_9DIPT</name>
<proteinExistence type="predicted"/>
<evidence type="ECO:0000313" key="2">
    <source>
        <dbReference type="EMBL" id="MBW48343.1"/>
    </source>
</evidence>
<reference evidence="2" key="1">
    <citation type="submission" date="2018-01" db="EMBL/GenBank/DDBJ databases">
        <title>An insight into the sialome of Amazonian anophelines.</title>
        <authorList>
            <person name="Ribeiro J.M."/>
            <person name="Scarpassa V."/>
            <person name="Calvo E."/>
        </authorList>
    </citation>
    <scope>NUCLEOTIDE SEQUENCE</scope>
    <source>
        <tissue evidence="2">Salivary glands</tissue>
    </source>
</reference>
<dbReference type="AlphaFoldDB" id="A0A2M4B5K9"/>
<feature type="signal peptide" evidence="1">
    <location>
        <begin position="1"/>
        <end position="21"/>
    </location>
</feature>
<sequence>MIWNWQIYCVLFVHDHAAVSGGVVVLLRNVHTPSFPGPRTISGKLIWQSIFHNRPPIECRLIVVSTFKMPLSISHSREFTHPTVPRQSVSSIIPNHLTPSLGSSISKEGDTYFIHGTSTGIKLHHTPWPLHHGQPQSYRAICCKLDLILPLQLLRQR</sequence>
<dbReference type="EMBL" id="GGFK01015022">
    <property type="protein sequence ID" value="MBW48343.1"/>
    <property type="molecule type" value="Transcribed_RNA"/>
</dbReference>
<evidence type="ECO:0000256" key="1">
    <source>
        <dbReference type="SAM" id="SignalP"/>
    </source>
</evidence>
<organism evidence="2">
    <name type="scientific">Anopheles triannulatus</name>
    <dbReference type="NCBI Taxonomy" id="58253"/>
    <lineage>
        <taxon>Eukaryota</taxon>
        <taxon>Metazoa</taxon>
        <taxon>Ecdysozoa</taxon>
        <taxon>Arthropoda</taxon>
        <taxon>Hexapoda</taxon>
        <taxon>Insecta</taxon>
        <taxon>Pterygota</taxon>
        <taxon>Neoptera</taxon>
        <taxon>Endopterygota</taxon>
        <taxon>Diptera</taxon>
        <taxon>Nematocera</taxon>
        <taxon>Culicoidea</taxon>
        <taxon>Culicidae</taxon>
        <taxon>Anophelinae</taxon>
        <taxon>Anopheles</taxon>
    </lineage>
</organism>
<accession>A0A2M4B5K9</accession>
<protein>
    <submittedName>
        <fullName evidence="2">Putative secreted protein</fullName>
    </submittedName>
</protein>
<feature type="chain" id="PRO_5014824453" evidence="1">
    <location>
        <begin position="22"/>
        <end position="157"/>
    </location>
</feature>
<keyword evidence="1" id="KW-0732">Signal</keyword>